<dbReference type="EC" id="3.6.1.16" evidence="4"/>
<evidence type="ECO:0000256" key="9">
    <source>
        <dbReference type="ARBA" id="ARBA00022801"/>
    </source>
</evidence>
<evidence type="ECO:0000256" key="6">
    <source>
        <dbReference type="ARBA" id="ARBA00012529"/>
    </source>
</evidence>
<dbReference type="InterPro" id="IPR029052">
    <property type="entry name" value="Metallo-depent_PP-like"/>
</dbReference>
<comment type="catalytic activity">
    <reaction evidence="16">
        <text>ADP-D-ribose + H2O = D-ribose 5-phosphate + AMP + 2 H(+)</text>
        <dbReference type="Rhea" id="RHEA:10412"/>
        <dbReference type="ChEBI" id="CHEBI:15377"/>
        <dbReference type="ChEBI" id="CHEBI:15378"/>
        <dbReference type="ChEBI" id="CHEBI:57967"/>
        <dbReference type="ChEBI" id="CHEBI:78346"/>
        <dbReference type="ChEBI" id="CHEBI:456215"/>
        <dbReference type="EC" id="3.6.1.13"/>
    </reaction>
</comment>
<dbReference type="InterPro" id="IPR004843">
    <property type="entry name" value="Calcineurin-like_PHP"/>
</dbReference>
<evidence type="ECO:0000256" key="12">
    <source>
        <dbReference type="ARBA" id="ARBA00032579"/>
    </source>
</evidence>
<sequence>MAAAPPLLCFGVIADIQYADAEDGYDFGGCRRRYYRQSLGLLRDAVEAWAAERPPLAFVLQLGDSIDGLNARRGAAEAALERVLAVLGRLPVPVHHAWGNHELYNFSRARLARSGLSAAVARPLGRDCQACHCSPAGDCQAYHFSPAVRVRVVVLDAYDLSILGREPDSPRYQESLRLLREKNPNDNLNSPAGLEEPQFVEFNGGFSQAQLDWFNEVLKFSDENQEKVVVMGHLPIHPDASDRVCLAWNYKDALSVIYSHRCVVCFLAGHLHDGGYCLDSHGVHHLTLEGVIETPPESNAFGTIYVYEDKMILKGRGRISDRVMHFRKW</sequence>
<evidence type="ECO:0000313" key="19">
    <source>
        <dbReference type="Proteomes" id="UP000694562"/>
    </source>
</evidence>
<reference evidence="18" key="2">
    <citation type="submission" date="2025-09" db="UniProtKB">
        <authorList>
            <consortium name="Ensembl"/>
        </authorList>
    </citation>
    <scope>IDENTIFICATION</scope>
</reference>
<keyword evidence="19" id="KW-1185">Reference proteome</keyword>
<keyword evidence="10" id="KW-0862">Zinc</keyword>
<evidence type="ECO:0000256" key="4">
    <source>
        <dbReference type="ARBA" id="ARBA00012443"/>
    </source>
</evidence>
<dbReference type="Pfam" id="PF00149">
    <property type="entry name" value="Metallophos"/>
    <property type="match status" value="1"/>
</dbReference>
<evidence type="ECO:0000256" key="13">
    <source>
        <dbReference type="ARBA" id="ARBA00047486"/>
    </source>
</evidence>
<dbReference type="OMA" id="GHNHAGN"/>
<comment type="similarity">
    <text evidence="2">Belongs to the ADPRibase-Mn family.</text>
</comment>
<evidence type="ECO:0000256" key="15">
    <source>
        <dbReference type="ARBA" id="ARBA00047894"/>
    </source>
</evidence>
<dbReference type="Proteomes" id="UP000694562">
    <property type="component" value="Unplaced"/>
</dbReference>
<dbReference type="EC" id="3.6.1.53" evidence="6"/>
<evidence type="ECO:0000256" key="3">
    <source>
        <dbReference type="ARBA" id="ARBA00011245"/>
    </source>
</evidence>
<comment type="catalytic activity">
    <reaction evidence="15">
        <text>ADP-D-ribose + H2O = D-ribose 5-phosphate + AMP + 2 H(+)</text>
        <dbReference type="Rhea" id="RHEA:10412"/>
        <dbReference type="ChEBI" id="CHEBI:15377"/>
        <dbReference type="ChEBI" id="CHEBI:15378"/>
        <dbReference type="ChEBI" id="CHEBI:57967"/>
        <dbReference type="ChEBI" id="CHEBI:78346"/>
        <dbReference type="ChEBI" id="CHEBI:456215"/>
        <dbReference type="EC" id="3.6.1.53"/>
    </reaction>
</comment>
<evidence type="ECO:0000256" key="8">
    <source>
        <dbReference type="ARBA" id="ARBA00022723"/>
    </source>
</evidence>
<proteinExistence type="inferred from homology"/>
<evidence type="ECO:0000259" key="17">
    <source>
        <dbReference type="Pfam" id="PF00149"/>
    </source>
</evidence>
<evidence type="ECO:0000256" key="11">
    <source>
        <dbReference type="ARBA" id="ARBA00030848"/>
    </source>
</evidence>
<dbReference type="GO" id="GO:0030145">
    <property type="term" value="F:manganese ion binding"/>
    <property type="evidence" value="ECO:0007669"/>
    <property type="project" value="TreeGrafter"/>
</dbReference>
<comment type="cofactor">
    <cofactor evidence="1">
        <name>Mg(2+)</name>
        <dbReference type="ChEBI" id="CHEBI:18420"/>
    </cofactor>
</comment>
<dbReference type="GO" id="GO:0047734">
    <property type="term" value="F:CDP-glycerol diphosphatase activity"/>
    <property type="evidence" value="ECO:0007669"/>
    <property type="project" value="UniProtKB-EC"/>
</dbReference>
<dbReference type="Gene3D" id="3.60.21.10">
    <property type="match status" value="1"/>
</dbReference>
<comment type="catalytic activity">
    <reaction evidence="14">
        <text>CDP-choline + H2O = phosphocholine + CMP + 2 H(+)</text>
        <dbReference type="Rhea" id="RHEA:32487"/>
        <dbReference type="ChEBI" id="CHEBI:15377"/>
        <dbReference type="ChEBI" id="CHEBI:15378"/>
        <dbReference type="ChEBI" id="CHEBI:58779"/>
        <dbReference type="ChEBI" id="CHEBI:60377"/>
        <dbReference type="ChEBI" id="CHEBI:295975"/>
        <dbReference type="EC" id="3.6.1.53"/>
    </reaction>
</comment>
<dbReference type="AlphaFoldDB" id="A0A8C4UTQ4"/>
<dbReference type="PANTHER" id="PTHR16509:SF1">
    <property type="entry name" value="MANGANESE-DEPENDENT ADP-RIBOSE_CDP-ALCOHOL DIPHOSPHATASE"/>
    <property type="match status" value="1"/>
</dbReference>
<evidence type="ECO:0000256" key="10">
    <source>
        <dbReference type="ARBA" id="ARBA00022833"/>
    </source>
</evidence>
<dbReference type="EC" id="3.6.1.13" evidence="5"/>
<dbReference type="CDD" id="cd07396">
    <property type="entry name" value="MPP_Nbla03831"/>
    <property type="match status" value="1"/>
</dbReference>
<dbReference type="OrthoDB" id="9675250at2759"/>
<name>A0A8C4UTQ4_FALTI</name>
<dbReference type="Ensembl" id="ENSFTIT00000018615.1">
    <property type="protein sequence ID" value="ENSFTIP00000017866.1"/>
    <property type="gene ID" value="ENSFTIG00000011827.1"/>
</dbReference>
<evidence type="ECO:0000313" key="18">
    <source>
        <dbReference type="Ensembl" id="ENSFTIP00000017866.1"/>
    </source>
</evidence>
<dbReference type="GO" id="GO:0047631">
    <property type="term" value="F:ADP-ribose diphosphatase activity"/>
    <property type="evidence" value="ECO:0007669"/>
    <property type="project" value="UniProtKB-EC"/>
</dbReference>
<dbReference type="PANTHER" id="PTHR16509">
    <property type="match status" value="1"/>
</dbReference>
<comment type="catalytic activity">
    <reaction evidence="13">
        <text>CDP-glycerol + H2O = sn-glycerol 3-phosphate + CMP + 2 H(+)</text>
        <dbReference type="Rhea" id="RHEA:21692"/>
        <dbReference type="ChEBI" id="CHEBI:15377"/>
        <dbReference type="ChEBI" id="CHEBI:15378"/>
        <dbReference type="ChEBI" id="CHEBI:57597"/>
        <dbReference type="ChEBI" id="CHEBI:58311"/>
        <dbReference type="ChEBI" id="CHEBI:60377"/>
        <dbReference type="EC" id="3.6.1.16"/>
    </reaction>
</comment>
<comment type="subunit">
    <text evidence="3">Monomer.</text>
</comment>
<evidence type="ECO:0000256" key="14">
    <source>
        <dbReference type="ARBA" id="ARBA00047636"/>
    </source>
</evidence>
<accession>A0A8C4UTQ4</accession>
<feature type="domain" description="Calcineurin-like phosphoesterase" evidence="17">
    <location>
        <begin position="11"/>
        <end position="273"/>
    </location>
</feature>
<reference evidence="18" key="1">
    <citation type="submission" date="2025-08" db="UniProtKB">
        <authorList>
            <consortium name="Ensembl"/>
        </authorList>
    </citation>
    <scope>IDENTIFICATION</scope>
</reference>
<evidence type="ECO:0000256" key="2">
    <source>
        <dbReference type="ARBA" id="ARBA00006362"/>
    </source>
</evidence>
<dbReference type="GO" id="GO:0008663">
    <property type="term" value="F:2',3'-cyclic-nucleotide 2'-phosphodiesterase activity"/>
    <property type="evidence" value="ECO:0007669"/>
    <property type="project" value="TreeGrafter"/>
</dbReference>
<evidence type="ECO:0000256" key="7">
    <source>
        <dbReference type="ARBA" id="ARBA00016378"/>
    </source>
</evidence>
<organism evidence="18 19">
    <name type="scientific">Falco tinnunculus</name>
    <name type="common">Common kestrel</name>
    <dbReference type="NCBI Taxonomy" id="100819"/>
    <lineage>
        <taxon>Eukaryota</taxon>
        <taxon>Metazoa</taxon>
        <taxon>Chordata</taxon>
        <taxon>Craniata</taxon>
        <taxon>Vertebrata</taxon>
        <taxon>Euteleostomi</taxon>
        <taxon>Archelosauria</taxon>
        <taxon>Archosauria</taxon>
        <taxon>Dinosauria</taxon>
        <taxon>Saurischia</taxon>
        <taxon>Theropoda</taxon>
        <taxon>Coelurosauria</taxon>
        <taxon>Aves</taxon>
        <taxon>Neognathae</taxon>
        <taxon>Neoaves</taxon>
        <taxon>Telluraves</taxon>
        <taxon>Australaves</taxon>
        <taxon>Falconiformes</taxon>
        <taxon>Falconidae</taxon>
        <taxon>Falco</taxon>
    </lineage>
</organism>
<keyword evidence="9" id="KW-0378">Hydrolase</keyword>
<dbReference type="SUPFAM" id="SSF56300">
    <property type="entry name" value="Metallo-dependent phosphatases"/>
    <property type="match status" value="1"/>
</dbReference>
<keyword evidence="8" id="KW-0479">Metal-binding</keyword>
<evidence type="ECO:0000256" key="5">
    <source>
        <dbReference type="ARBA" id="ARBA00012453"/>
    </source>
</evidence>
<dbReference type="InterPro" id="IPR041869">
    <property type="entry name" value="MPP_ADPRM"/>
</dbReference>
<evidence type="ECO:0000256" key="16">
    <source>
        <dbReference type="ARBA" id="ARBA00049546"/>
    </source>
</evidence>
<protein>
    <recommendedName>
        <fullName evidence="7">Manganese-dependent ADP-ribose/CDP-alcohol diphosphatase</fullName>
        <ecNumber evidence="5">3.6.1.13</ecNumber>
        <ecNumber evidence="4">3.6.1.16</ecNumber>
        <ecNumber evidence="6">3.6.1.53</ecNumber>
    </recommendedName>
    <alternativeName>
        <fullName evidence="12">ADPRibase-Mn</fullName>
    </alternativeName>
    <alternativeName>
        <fullName evidence="11">CDP-choline phosphohydrolase</fullName>
    </alternativeName>
</protein>
<evidence type="ECO:0000256" key="1">
    <source>
        <dbReference type="ARBA" id="ARBA00001946"/>
    </source>
</evidence>